<name>A0ACB7YIJ7_9ERIC</name>
<organism evidence="1 2">
    <name type="scientific">Vaccinium darrowii</name>
    <dbReference type="NCBI Taxonomy" id="229202"/>
    <lineage>
        <taxon>Eukaryota</taxon>
        <taxon>Viridiplantae</taxon>
        <taxon>Streptophyta</taxon>
        <taxon>Embryophyta</taxon>
        <taxon>Tracheophyta</taxon>
        <taxon>Spermatophyta</taxon>
        <taxon>Magnoliopsida</taxon>
        <taxon>eudicotyledons</taxon>
        <taxon>Gunneridae</taxon>
        <taxon>Pentapetalae</taxon>
        <taxon>asterids</taxon>
        <taxon>Ericales</taxon>
        <taxon>Ericaceae</taxon>
        <taxon>Vaccinioideae</taxon>
        <taxon>Vaccinieae</taxon>
        <taxon>Vaccinium</taxon>
    </lineage>
</organism>
<sequence>MAGNAKLTSSSPEVGFAGNYPNEPRGNYSVPSLDRSGSFREGSESRLFSSGAGMSRVSGTMNGKLPPLSQCLMLEPITMSDPQYPRLGELRRILGISIGSASEENSFGAAHSRPSPLMAMEDLKRYKESILDSSSKARGRAKKLDEQLHKLNKYSDAVNSKKQQRNELSINERPGGLNSKMSTQIHRNPPDLVTQRFEDRAKNTVPNRRVRTSIAETRAECRSNGLGRQPLVIAKDRDMVTDGSPGSDMVEEKIRRLSAGGEGWEKKMKRKRSVGMGFTRPIDMDGDLKRPLHHKIGNESGLQPCDVHGFRSGSTNGTYKLDSSSSPTSSFARTTSKHEHEKASLKKDLAAGLNKEKLLAKGSNKLMIREDNHIVNPSPVTKGKASRAPRSGPGTAASPSPNVPHVAEGWETLSTVNKVPSMGGGNSRKRAMPSGSSSSPPMAQWVGQRPQKISRTRRANLVSPVSNLEEMQISPEASSPSDFATRMNSSGTNGSLLLRGVSNGTQQLKSKRESVLSPDARFSENEETGNKLKERVAGIVEVEEKAVNAILNAAPSVFLTKKEKSYIKEESSDGVQRQGRTGRGSSLAGISPVREKLENTVTTKPLRRPGSDKSGSKKGRPLKVLDRKGFSRRGQLPNSGSPDVTGESDDDHEELLEAANLARRASYNACSSLFWRRMEPIFASVSSRDTSYFSQQVKFAEELHKNLSQINYCGDNVLGDLHQDISASKKVDLGEIDRSLQNQIESKDSARMVKFVDQSHDFDVVCENSDSERRLSKVTPLYQRVLSALIVDDEIEEFEGSDMARIESLQCCTNVMQYIAEPRKRDASEFERESPIGTQTWKQYAENRFFSCNGSATSGRSPAIQNPPEHSNGLLEGNNGYFCSNFGEFDGLSGNDLDGPQIVRTNSFNIPSSDSQYEKMCMEDKLMLELQSVGIYVDTVPDLDDGEDDVINQDIVQLKNGLHKQIGRNKESLDGLYEANEHGKEAEARELEQVAMDKLVELAYKKLLATRGSIASKYKLAKVSKQVALAFAKRTLARCRTFEVSGTSCFNEPALRDALFAAPPGSSEAEVSTVEDLGIGSFHNNSVDPFESLTLQSDHAFAKNGPISNRGKKKEVLLDHVSGTAPSRPTSALGSTLLGGAKGKRSERDREKDISSRNTVAKAGRPSSSIYKGERKSKAKPKQKTAQLSTSGNGFVSKYTETTHPVYPSAAGSGNLVTNGSATKRELGLMSPSTIPQDLSKETKTTMDFIQLPDVDSIDDLAVGTDLGGWLNFDEDGLLDHDSEGLAIPMDDLTELGNMF</sequence>
<keyword evidence="2" id="KW-1185">Reference proteome</keyword>
<comment type="caution">
    <text evidence="1">The sequence shown here is derived from an EMBL/GenBank/DDBJ whole genome shotgun (WGS) entry which is preliminary data.</text>
</comment>
<proteinExistence type="predicted"/>
<protein>
    <submittedName>
        <fullName evidence="1">Uncharacterized protein</fullName>
    </submittedName>
</protein>
<accession>A0ACB7YIJ7</accession>
<dbReference type="Proteomes" id="UP000828048">
    <property type="component" value="Chromosome 11"/>
</dbReference>
<gene>
    <name evidence="1" type="ORF">Vadar_002764</name>
</gene>
<reference evidence="1 2" key="1">
    <citation type="journal article" date="2021" name="Hortic Res">
        <title>High-quality reference genome and annotation aids understanding of berry development for evergreen blueberry (Vaccinium darrowii).</title>
        <authorList>
            <person name="Yu J."/>
            <person name="Hulse-Kemp A.M."/>
            <person name="Babiker E."/>
            <person name="Staton M."/>
        </authorList>
    </citation>
    <scope>NUCLEOTIDE SEQUENCE [LARGE SCALE GENOMIC DNA]</scope>
    <source>
        <strain evidence="2">cv. NJ 8807/NJ 8810</strain>
        <tissue evidence="1">Young leaf</tissue>
    </source>
</reference>
<evidence type="ECO:0000313" key="1">
    <source>
        <dbReference type="EMBL" id="KAH7853462.1"/>
    </source>
</evidence>
<evidence type="ECO:0000313" key="2">
    <source>
        <dbReference type="Proteomes" id="UP000828048"/>
    </source>
</evidence>
<dbReference type="EMBL" id="CM037161">
    <property type="protein sequence ID" value="KAH7853462.1"/>
    <property type="molecule type" value="Genomic_DNA"/>
</dbReference>